<proteinExistence type="predicted"/>
<sequence>MTNRARRIDVYMQKATQWRAEMEALREIVLATPVHETFKWRQPCYTYDDSNICILSSYKPGATLSFPRGALMKDPEGLLFAPGENTRAARFMRFSSVEEVAEREETLRSYLLEAIELVKSGRKVDFEATREIDRPDELIDRLDDDPEYREAFDGLTPGRQRSWCLHFGGAKKAETRASRVEKAREKVLSGKGWNER</sequence>
<protein>
    <recommendedName>
        <fullName evidence="1">YdhG-like domain-containing protein</fullName>
    </recommendedName>
</protein>
<dbReference type="SUPFAM" id="SSF159888">
    <property type="entry name" value="YdhG-like"/>
    <property type="match status" value="1"/>
</dbReference>
<evidence type="ECO:0000313" key="3">
    <source>
        <dbReference type="Proteomes" id="UP000326554"/>
    </source>
</evidence>
<dbReference type="InterPro" id="IPR014922">
    <property type="entry name" value="YdhG-like"/>
</dbReference>
<accession>A0A5J5GRB8</accession>
<dbReference type="AlphaFoldDB" id="A0A5J5GRB8"/>
<evidence type="ECO:0000259" key="1">
    <source>
        <dbReference type="Pfam" id="PF08818"/>
    </source>
</evidence>
<organism evidence="2 3">
    <name type="scientific">Histidinibacterium aquaticum</name>
    <dbReference type="NCBI Taxonomy" id="2613962"/>
    <lineage>
        <taxon>Bacteria</taxon>
        <taxon>Pseudomonadati</taxon>
        <taxon>Pseudomonadota</taxon>
        <taxon>Alphaproteobacteria</taxon>
        <taxon>Rhodobacterales</taxon>
        <taxon>Paracoccaceae</taxon>
        <taxon>Histidinibacterium</taxon>
    </lineage>
</organism>
<gene>
    <name evidence="2" type="ORF">F3S47_02075</name>
</gene>
<dbReference type="Gene3D" id="3.90.1150.200">
    <property type="match status" value="1"/>
</dbReference>
<comment type="caution">
    <text evidence="2">The sequence shown here is derived from an EMBL/GenBank/DDBJ whole genome shotgun (WGS) entry which is preliminary data.</text>
</comment>
<dbReference type="PIRSF" id="PIRSF021308">
    <property type="entry name" value="UCP021308"/>
    <property type="match status" value="1"/>
</dbReference>
<name>A0A5J5GRB8_9RHOB</name>
<keyword evidence="3" id="KW-1185">Reference proteome</keyword>
<dbReference type="Pfam" id="PF08818">
    <property type="entry name" value="DUF1801"/>
    <property type="match status" value="1"/>
</dbReference>
<dbReference type="RefSeq" id="WP_150443548.1">
    <property type="nucleotide sequence ID" value="NZ_VYQE01000001.1"/>
</dbReference>
<dbReference type="Pfam" id="PF13376">
    <property type="entry name" value="OmdA"/>
    <property type="match status" value="1"/>
</dbReference>
<dbReference type="EMBL" id="VYQE01000001">
    <property type="protein sequence ID" value="KAA9010064.1"/>
    <property type="molecule type" value="Genomic_DNA"/>
</dbReference>
<evidence type="ECO:0000313" key="2">
    <source>
        <dbReference type="EMBL" id="KAA9010064.1"/>
    </source>
</evidence>
<reference evidence="2 3" key="1">
    <citation type="submission" date="2019-09" db="EMBL/GenBank/DDBJ databases">
        <authorList>
            <person name="Park J.-S."/>
            <person name="Choi H.-J."/>
        </authorList>
    </citation>
    <scope>NUCLEOTIDE SEQUENCE [LARGE SCALE GENOMIC DNA]</scope>
    <source>
        <strain evidence="2 3">176SS1-4</strain>
    </source>
</reference>
<feature type="domain" description="YdhG-like" evidence="1">
    <location>
        <begin position="18"/>
        <end position="115"/>
    </location>
</feature>
<dbReference type="InterPro" id="IPR016786">
    <property type="entry name" value="YdeI_bac"/>
</dbReference>
<dbReference type="Proteomes" id="UP000326554">
    <property type="component" value="Unassembled WGS sequence"/>
</dbReference>